<evidence type="ECO:0000256" key="4">
    <source>
        <dbReference type="SAM" id="SignalP"/>
    </source>
</evidence>
<dbReference type="EMBL" id="JANAWD010000057">
    <property type="protein sequence ID" value="KAJ3488888.1"/>
    <property type="molecule type" value="Genomic_DNA"/>
</dbReference>
<organism evidence="5 6">
    <name type="scientific">Meripilus lineatus</name>
    <dbReference type="NCBI Taxonomy" id="2056292"/>
    <lineage>
        <taxon>Eukaryota</taxon>
        <taxon>Fungi</taxon>
        <taxon>Dikarya</taxon>
        <taxon>Basidiomycota</taxon>
        <taxon>Agaricomycotina</taxon>
        <taxon>Agaricomycetes</taxon>
        <taxon>Polyporales</taxon>
        <taxon>Meripilaceae</taxon>
        <taxon>Meripilus</taxon>
    </lineage>
</organism>
<gene>
    <name evidence="5" type="ORF">NLI96_g2512</name>
</gene>
<dbReference type="GO" id="GO:0005576">
    <property type="term" value="C:extracellular region"/>
    <property type="evidence" value="ECO:0007669"/>
    <property type="project" value="UniProtKB-SubCell"/>
</dbReference>
<comment type="subcellular location">
    <subcellularLocation>
        <location evidence="1">Secreted</location>
    </subcellularLocation>
</comment>
<dbReference type="SUPFAM" id="SSF50685">
    <property type="entry name" value="Barwin-like endoglucanases"/>
    <property type="match status" value="1"/>
</dbReference>
<feature type="chain" id="PRO_5042116672" description="Cerato-platanin" evidence="4">
    <location>
        <begin position="20"/>
        <end position="168"/>
    </location>
</feature>
<evidence type="ECO:0000256" key="3">
    <source>
        <dbReference type="ARBA" id="ARBA00022525"/>
    </source>
</evidence>
<comment type="similarity">
    <text evidence="2">Belongs to the cerato-platanin family.</text>
</comment>
<evidence type="ECO:0000313" key="6">
    <source>
        <dbReference type="Proteomes" id="UP001212997"/>
    </source>
</evidence>
<evidence type="ECO:0000256" key="1">
    <source>
        <dbReference type="ARBA" id="ARBA00004613"/>
    </source>
</evidence>
<keyword evidence="3" id="KW-0964">Secreted</keyword>
<feature type="signal peptide" evidence="4">
    <location>
        <begin position="1"/>
        <end position="19"/>
    </location>
</feature>
<accession>A0AAD5VAT3</accession>
<dbReference type="Pfam" id="PF07249">
    <property type="entry name" value="Cerato-platanin"/>
    <property type="match status" value="1"/>
</dbReference>
<sequence length="168" mass="17629">MQFTTILLSALFAIPAVLAGPTHGNSYATYSVDYDNGDRPLSNVACSNGPNGLLTKGFTTLGSLPSYPYVAGVANVGWNSPYCGSCWGVSYKGKTIYVTAIDSSGVGFALSSKAIQQLTGPDGMRAGKVPVTYWAASPSDCSKPPSSWYVPPLVYDNLVADDLPSSKR</sequence>
<reference evidence="5" key="1">
    <citation type="submission" date="2022-07" db="EMBL/GenBank/DDBJ databases">
        <title>Genome Sequence of Physisporinus lineatus.</title>
        <authorList>
            <person name="Buettner E."/>
        </authorList>
    </citation>
    <scope>NUCLEOTIDE SEQUENCE</scope>
    <source>
        <strain evidence="5">VT162</strain>
    </source>
</reference>
<dbReference type="CDD" id="cd22778">
    <property type="entry name" value="DPBB_CEPL-like"/>
    <property type="match status" value="1"/>
</dbReference>
<evidence type="ECO:0000313" key="5">
    <source>
        <dbReference type="EMBL" id="KAJ3488888.1"/>
    </source>
</evidence>
<dbReference type="AlphaFoldDB" id="A0AAD5VAT3"/>
<dbReference type="Gene3D" id="2.40.40.10">
    <property type="entry name" value="RlpA-like domain"/>
    <property type="match status" value="1"/>
</dbReference>
<protein>
    <recommendedName>
        <fullName evidence="7">Cerato-platanin</fullName>
    </recommendedName>
</protein>
<keyword evidence="4" id="KW-0732">Signal</keyword>
<name>A0AAD5VAT3_9APHY</name>
<evidence type="ECO:0000256" key="2">
    <source>
        <dbReference type="ARBA" id="ARBA00010421"/>
    </source>
</evidence>
<comment type="caution">
    <text evidence="5">The sequence shown here is derived from an EMBL/GenBank/DDBJ whole genome shotgun (WGS) entry which is preliminary data.</text>
</comment>
<dbReference type="InterPro" id="IPR036908">
    <property type="entry name" value="RlpA-like_sf"/>
</dbReference>
<dbReference type="Proteomes" id="UP001212997">
    <property type="component" value="Unassembled WGS sequence"/>
</dbReference>
<proteinExistence type="inferred from homology"/>
<keyword evidence="6" id="KW-1185">Reference proteome</keyword>
<evidence type="ECO:0008006" key="7">
    <source>
        <dbReference type="Google" id="ProtNLM"/>
    </source>
</evidence>
<dbReference type="InterPro" id="IPR010829">
    <property type="entry name" value="Cerato-platanin"/>
</dbReference>